<reference evidence="2 3" key="1">
    <citation type="submission" date="2016-10" db="EMBL/GenBank/DDBJ databases">
        <authorList>
            <person name="de Groot N.N."/>
        </authorList>
    </citation>
    <scope>NUCLEOTIDE SEQUENCE [LARGE SCALE GENOMIC DNA]</scope>
    <source>
        <strain evidence="2 3">DSM 22187</strain>
    </source>
</reference>
<dbReference type="OrthoDB" id="203764at2157"/>
<organism evidence="2 3">
    <name type="scientific">Halohasta litchfieldiae</name>
    <dbReference type="NCBI Taxonomy" id="1073996"/>
    <lineage>
        <taxon>Archaea</taxon>
        <taxon>Methanobacteriati</taxon>
        <taxon>Methanobacteriota</taxon>
        <taxon>Stenosarchaea group</taxon>
        <taxon>Halobacteria</taxon>
        <taxon>Halobacteriales</taxon>
        <taxon>Haloferacaceae</taxon>
        <taxon>Halohasta</taxon>
    </lineage>
</organism>
<feature type="transmembrane region" description="Helical" evidence="1">
    <location>
        <begin position="283"/>
        <end position="303"/>
    </location>
</feature>
<proteinExistence type="predicted"/>
<dbReference type="Proteomes" id="UP000198888">
    <property type="component" value="Unassembled WGS sequence"/>
</dbReference>
<keyword evidence="1" id="KW-0812">Transmembrane</keyword>
<evidence type="ECO:0000256" key="1">
    <source>
        <dbReference type="SAM" id="Phobius"/>
    </source>
</evidence>
<evidence type="ECO:0000313" key="3">
    <source>
        <dbReference type="Proteomes" id="UP000198888"/>
    </source>
</evidence>
<keyword evidence="3" id="KW-1185">Reference proteome</keyword>
<dbReference type="KEGG" id="hae:halTADL_1266"/>
<keyword evidence="1" id="KW-0472">Membrane</keyword>
<dbReference type="AlphaFoldDB" id="A0A1H6VIR6"/>
<dbReference type="EMBL" id="FNYR01000017">
    <property type="protein sequence ID" value="SEJ03576.1"/>
    <property type="molecule type" value="Genomic_DNA"/>
</dbReference>
<name>A0A1H6VIR6_9EURY</name>
<dbReference type="GeneID" id="35002078"/>
<accession>A0A1H6VIR6</accession>
<gene>
    <name evidence="2" type="ORF">SAMN05444271_11737</name>
</gene>
<evidence type="ECO:0000313" key="2">
    <source>
        <dbReference type="EMBL" id="SEJ03576.1"/>
    </source>
</evidence>
<dbReference type="InterPro" id="IPR058440">
    <property type="entry name" value="DUF8127"/>
</dbReference>
<dbReference type="Pfam" id="PF26448">
    <property type="entry name" value="DUF8127"/>
    <property type="match status" value="1"/>
</dbReference>
<accession>A0A2H4Q164</accession>
<keyword evidence="1" id="KW-1133">Transmembrane helix</keyword>
<feature type="transmembrane region" description="Helical" evidence="1">
    <location>
        <begin position="228"/>
        <end position="246"/>
    </location>
</feature>
<feature type="transmembrane region" description="Helical" evidence="1">
    <location>
        <begin position="315"/>
        <end position="336"/>
    </location>
</feature>
<feature type="transmembrane region" description="Helical" evidence="1">
    <location>
        <begin position="258"/>
        <end position="276"/>
    </location>
</feature>
<dbReference type="RefSeq" id="WP_089672972.1">
    <property type="nucleotide sequence ID" value="NZ_CP024845.1"/>
</dbReference>
<protein>
    <submittedName>
        <fullName evidence="2">Uncharacterized protein</fullName>
    </submittedName>
</protein>
<feature type="transmembrane region" description="Helical" evidence="1">
    <location>
        <begin position="193"/>
        <end position="216"/>
    </location>
</feature>
<sequence length="341" mass="36049">MSLLRSHPYAATLVLLVFGVVLILSFVALGATVSDPTYSMEPFDPNNNVEPLRYTPEVRQFNADTQPTAHADAVNTAIETGGFTGQLDGDLSHIDGEGFSYLIVDQAVYEYHSESTGDEVTITMNPIDAETVAHEVATPYEDASTTTREAIDTGEPVTGKIESGWIVIDDGTYYSAEFVESGVIVSQFIVRPVGALLISVGGAFTAAGLWLLQSFIRGETRPLSEKSAAGVALASGGVTLGAITLFRSGTSVLITPNSIVLAIATGVLPLIGVLLARERYLRIGVILVAIPIFLTLWTIPTFLTSGVNSGILSAGFALFGLLLVGVIGSPLIVYGYRFTPS</sequence>